<dbReference type="EMBL" id="WBMT01000008">
    <property type="protein sequence ID" value="KAB2347945.1"/>
    <property type="molecule type" value="Genomic_DNA"/>
</dbReference>
<keyword evidence="2" id="KW-0732">Signal</keyword>
<dbReference type="Proteomes" id="UP000468735">
    <property type="component" value="Unassembled WGS sequence"/>
</dbReference>
<feature type="compositionally biased region" description="Low complexity" evidence="1">
    <location>
        <begin position="273"/>
        <end position="288"/>
    </location>
</feature>
<dbReference type="Gene3D" id="2.60.40.1890">
    <property type="entry name" value="PCu(A)C copper chaperone"/>
    <property type="match status" value="1"/>
</dbReference>
<dbReference type="AlphaFoldDB" id="A0A6H9YP26"/>
<evidence type="ECO:0000256" key="1">
    <source>
        <dbReference type="SAM" id="MobiDB-lite"/>
    </source>
</evidence>
<dbReference type="RefSeq" id="WP_151561584.1">
    <property type="nucleotide sequence ID" value="NZ_WBMT01000008.1"/>
</dbReference>
<keyword evidence="4" id="KW-1185">Reference proteome</keyword>
<evidence type="ECO:0000256" key="2">
    <source>
        <dbReference type="SAM" id="SignalP"/>
    </source>
</evidence>
<feature type="region of interest" description="Disordered" evidence="1">
    <location>
        <begin position="273"/>
        <end position="319"/>
    </location>
</feature>
<feature type="region of interest" description="Disordered" evidence="1">
    <location>
        <begin position="114"/>
        <end position="216"/>
    </location>
</feature>
<proteinExistence type="predicted"/>
<evidence type="ECO:0008006" key="5">
    <source>
        <dbReference type="Google" id="ProtNLM"/>
    </source>
</evidence>
<reference evidence="3 4" key="1">
    <citation type="submission" date="2019-09" db="EMBL/GenBank/DDBJ databases">
        <title>Actinomadura physcomitrii sp. nov., a novel actinomycete isolated from moss [Physcomitrium sphaericum (Ludw) Fuernr].</title>
        <authorList>
            <person name="Zhuang X."/>
            <person name="Liu C."/>
        </authorList>
    </citation>
    <scope>NUCLEOTIDE SEQUENCE [LARGE SCALE GENOMIC DNA]</scope>
    <source>
        <strain evidence="3 4">HMC1</strain>
    </source>
</reference>
<evidence type="ECO:0000313" key="3">
    <source>
        <dbReference type="EMBL" id="KAB2347945.1"/>
    </source>
</evidence>
<feature type="chain" id="PRO_5039422613" description="Copper chaperone PCu(A)C" evidence="2">
    <location>
        <begin position="29"/>
        <end position="319"/>
    </location>
</feature>
<feature type="signal peptide" evidence="2">
    <location>
        <begin position="1"/>
        <end position="28"/>
    </location>
</feature>
<comment type="caution">
    <text evidence="3">The sequence shown here is derived from an EMBL/GenBank/DDBJ whole genome shotgun (WGS) entry which is preliminary data.</text>
</comment>
<accession>A0A6H9YP26</accession>
<feature type="compositionally biased region" description="Low complexity" evidence="1">
    <location>
        <begin position="136"/>
        <end position="216"/>
    </location>
</feature>
<dbReference type="OrthoDB" id="3470693at2"/>
<organism evidence="3 4">
    <name type="scientific">Actinomadura rudentiformis</name>
    <dbReference type="NCBI Taxonomy" id="359158"/>
    <lineage>
        <taxon>Bacteria</taxon>
        <taxon>Bacillati</taxon>
        <taxon>Actinomycetota</taxon>
        <taxon>Actinomycetes</taxon>
        <taxon>Streptosporangiales</taxon>
        <taxon>Thermomonosporaceae</taxon>
        <taxon>Actinomadura</taxon>
    </lineage>
</organism>
<evidence type="ECO:0000313" key="4">
    <source>
        <dbReference type="Proteomes" id="UP000468735"/>
    </source>
</evidence>
<dbReference type="PROSITE" id="PS51257">
    <property type="entry name" value="PROKAR_LIPOPROTEIN"/>
    <property type="match status" value="1"/>
</dbReference>
<dbReference type="InterPro" id="IPR036182">
    <property type="entry name" value="PCuAC_sf"/>
</dbReference>
<sequence>MIRNSRRVVAFAIAGAVAIAPVISGCGAGETPQSAAPTQLTEAVNASVPQGDKVSKIDIRNMFLLGPEPDKVFPQGSSLPLYATLINQVKAQDRLVSVTSPDFAQVQISGGALTMPPAQPDGAGSAVSLVGPSSAATPGAKPTGKATKPTTKPTGETSPSPGGTSPSPGATGTQAPSGAPGATGSPGAAASPSAPSSATPTAPATGTPTAPGAATGKAPLVVLSGLTRELRGGETVKVKLQFEQAGSVEVSVPVIPQQGEFATYAPVSTGVPVPGAASTPATTPSGATEHGGAENGTPTQGGGHGTTAPTASESPASHG</sequence>
<gene>
    <name evidence="3" type="ORF">F8566_18875</name>
</gene>
<protein>
    <recommendedName>
        <fullName evidence="5">Copper chaperone PCu(A)C</fullName>
    </recommendedName>
</protein>
<name>A0A6H9YP26_9ACTN</name>